<accession>A0ACC2CD18</accession>
<proteinExistence type="predicted"/>
<evidence type="ECO:0000313" key="2">
    <source>
        <dbReference type="Proteomes" id="UP001162992"/>
    </source>
</evidence>
<sequence>MATLFQSAASPLLHRSSSSCCSWLSASGGGHLKLKGEDAVRRHGRLVVKAEDERNGSAAGEVVAKPRKASPLQRGGTLSGEEAEGKDPSPAALLANKKPLMSLGGGMFEDARWKNGTWDIQQFTNSGRVDWDAVIDAEIARRKWLEENPEASSNSDPVVFDTSTVPWWAWVKRFHLPEAEILNGRAAMIGYFAAYLIDSATGVGLVDQTNSFFGKLLLFIAVTGVLLIRKNEDANNLKTLASEWTFYDKQWQATWKNEEQHPVSEKEIKL</sequence>
<organism evidence="1 2">
    <name type="scientific">Diphasiastrum complanatum</name>
    <name type="common">Issler's clubmoss</name>
    <name type="synonym">Lycopodium complanatum</name>
    <dbReference type="NCBI Taxonomy" id="34168"/>
    <lineage>
        <taxon>Eukaryota</taxon>
        <taxon>Viridiplantae</taxon>
        <taxon>Streptophyta</taxon>
        <taxon>Embryophyta</taxon>
        <taxon>Tracheophyta</taxon>
        <taxon>Lycopodiopsida</taxon>
        <taxon>Lycopodiales</taxon>
        <taxon>Lycopodiaceae</taxon>
        <taxon>Lycopodioideae</taxon>
        <taxon>Diphasiastrum</taxon>
    </lineage>
</organism>
<comment type="caution">
    <text evidence="1">The sequence shown here is derived from an EMBL/GenBank/DDBJ whole genome shotgun (WGS) entry which is preliminary data.</text>
</comment>
<keyword evidence="2" id="KW-1185">Reference proteome</keyword>
<gene>
    <name evidence="1" type="ORF">O6H91_11G115800</name>
</gene>
<dbReference type="EMBL" id="CM055102">
    <property type="protein sequence ID" value="KAJ7539936.1"/>
    <property type="molecule type" value="Genomic_DNA"/>
</dbReference>
<evidence type="ECO:0000313" key="1">
    <source>
        <dbReference type="EMBL" id="KAJ7539936.1"/>
    </source>
</evidence>
<reference evidence="2" key="1">
    <citation type="journal article" date="2024" name="Proc. Natl. Acad. Sci. U.S.A.">
        <title>Extraordinary preservation of gene collinearity over three hundred million years revealed in homosporous lycophytes.</title>
        <authorList>
            <person name="Li C."/>
            <person name="Wickell D."/>
            <person name="Kuo L.Y."/>
            <person name="Chen X."/>
            <person name="Nie B."/>
            <person name="Liao X."/>
            <person name="Peng D."/>
            <person name="Ji J."/>
            <person name="Jenkins J."/>
            <person name="Williams M."/>
            <person name="Shu S."/>
            <person name="Plott C."/>
            <person name="Barry K."/>
            <person name="Rajasekar S."/>
            <person name="Grimwood J."/>
            <person name="Han X."/>
            <person name="Sun S."/>
            <person name="Hou Z."/>
            <person name="He W."/>
            <person name="Dai G."/>
            <person name="Sun C."/>
            <person name="Schmutz J."/>
            <person name="Leebens-Mack J.H."/>
            <person name="Li F.W."/>
            <person name="Wang L."/>
        </authorList>
    </citation>
    <scope>NUCLEOTIDE SEQUENCE [LARGE SCALE GENOMIC DNA]</scope>
    <source>
        <strain evidence="2">cv. PW_Plant_1</strain>
    </source>
</reference>
<name>A0ACC2CD18_DIPCM</name>
<dbReference type="Proteomes" id="UP001162992">
    <property type="component" value="Chromosome 11"/>
</dbReference>
<protein>
    <submittedName>
        <fullName evidence="1">Uncharacterized protein</fullName>
    </submittedName>
</protein>